<comment type="caution">
    <text evidence="1">The sequence shown here is derived from an EMBL/GenBank/DDBJ whole genome shotgun (WGS) entry which is preliminary data.</text>
</comment>
<evidence type="ECO:0000313" key="1">
    <source>
        <dbReference type="EMBL" id="RLJ74844.1"/>
    </source>
</evidence>
<protein>
    <submittedName>
        <fullName evidence="1">Uncharacterized protein</fullName>
    </submittedName>
</protein>
<dbReference type="EMBL" id="RCCK01000012">
    <property type="protein sequence ID" value="RLJ74844.1"/>
    <property type="molecule type" value="Genomic_DNA"/>
</dbReference>
<evidence type="ECO:0000313" key="2">
    <source>
        <dbReference type="Proteomes" id="UP000273898"/>
    </source>
</evidence>
<proteinExistence type="predicted"/>
<organism evidence="1 2">
    <name type="scientific">Pedobacter alluvionis</name>
    <dbReference type="NCBI Taxonomy" id="475253"/>
    <lineage>
        <taxon>Bacteria</taxon>
        <taxon>Pseudomonadati</taxon>
        <taxon>Bacteroidota</taxon>
        <taxon>Sphingobacteriia</taxon>
        <taxon>Sphingobacteriales</taxon>
        <taxon>Sphingobacteriaceae</taxon>
        <taxon>Pedobacter</taxon>
    </lineage>
</organism>
<sequence>MTTARLENEKIEQAQTELMENSEVYGRKSWK</sequence>
<dbReference type="AlphaFoldDB" id="A0A497Y072"/>
<name>A0A497Y072_9SPHI</name>
<gene>
    <name evidence="1" type="ORF">BCL90_3187</name>
</gene>
<dbReference type="Proteomes" id="UP000273898">
    <property type="component" value="Unassembled WGS sequence"/>
</dbReference>
<accession>A0A497Y072</accession>
<reference evidence="1 2" key="1">
    <citation type="submission" date="2018-10" db="EMBL/GenBank/DDBJ databases">
        <title>Genomic Encyclopedia of Archaeal and Bacterial Type Strains, Phase II (KMG-II): from individual species to whole genera.</title>
        <authorList>
            <person name="Goeker M."/>
        </authorList>
    </citation>
    <scope>NUCLEOTIDE SEQUENCE [LARGE SCALE GENOMIC DNA]</scope>
    <source>
        <strain evidence="1 2">DSM 19624</strain>
    </source>
</reference>